<evidence type="ECO:0000313" key="4">
    <source>
        <dbReference type="Proteomes" id="UP001174909"/>
    </source>
</evidence>
<sequence>MFNIHWITIGSTANYTTSHDYCIMSDSPILRSCVDMLWSGETPTETTASRLEQLSPADIVLIALGLIFFLAGVVISIVVVVKTWPQGATKEGGKEALKRCCRLCILSCCCPCWIRCVVLMMLCPPLILAIVLPGLEAIPWVASFIYAGINDFTVDGGDYRNGTSLCASPSGSNAVRDALFAVSFVISLLIFLFWLVYLIYAIYKKYHSKQEKPDNGGDHEPIEMSETYDVIQRNTQPTQKLLSDTDPAYKKLEKRGGAEEPAHYGKLDHSGKKTATVAPAVGEAEYGKLDRTQMQPDEPGHYGKLDHSGKKTNTLPVADPGSSEYGKLDRTQMEDPLHYGKLDHPGKRGATLPGGVAPTDAASYGKLDNTQMQASGSSARSGDMYDTVSHEPRHKVPSSKSKRQHSSSGEEAVSTVVTCQ</sequence>
<evidence type="ECO:0000313" key="3">
    <source>
        <dbReference type="EMBL" id="CAI8037396.1"/>
    </source>
</evidence>
<feature type="compositionally biased region" description="Basic and acidic residues" evidence="1">
    <location>
        <begin position="326"/>
        <end position="346"/>
    </location>
</feature>
<gene>
    <name evidence="3" type="ORF">GBAR_LOCUS20913</name>
</gene>
<organism evidence="3 4">
    <name type="scientific">Geodia barretti</name>
    <name type="common">Barrett's horny sponge</name>
    <dbReference type="NCBI Taxonomy" id="519541"/>
    <lineage>
        <taxon>Eukaryota</taxon>
        <taxon>Metazoa</taxon>
        <taxon>Porifera</taxon>
        <taxon>Demospongiae</taxon>
        <taxon>Heteroscleromorpha</taxon>
        <taxon>Tetractinellida</taxon>
        <taxon>Astrophorina</taxon>
        <taxon>Geodiidae</taxon>
        <taxon>Geodia</taxon>
    </lineage>
</organism>
<dbReference type="Proteomes" id="UP001174909">
    <property type="component" value="Unassembled WGS sequence"/>
</dbReference>
<proteinExistence type="predicted"/>
<keyword evidence="2" id="KW-0472">Membrane</keyword>
<keyword evidence="2" id="KW-1133">Transmembrane helix</keyword>
<comment type="caution">
    <text evidence="3">The sequence shown here is derived from an EMBL/GenBank/DDBJ whole genome shotgun (WGS) entry which is preliminary data.</text>
</comment>
<evidence type="ECO:0000256" key="2">
    <source>
        <dbReference type="SAM" id="Phobius"/>
    </source>
</evidence>
<name>A0AA35SYI0_GEOBA</name>
<dbReference type="AlphaFoldDB" id="A0AA35SYI0"/>
<dbReference type="EMBL" id="CASHTH010002932">
    <property type="protein sequence ID" value="CAI8037396.1"/>
    <property type="molecule type" value="Genomic_DNA"/>
</dbReference>
<reference evidence="3" key="1">
    <citation type="submission" date="2023-03" db="EMBL/GenBank/DDBJ databases">
        <authorList>
            <person name="Steffen K."/>
            <person name="Cardenas P."/>
        </authorList>
    </citation>
    <scope>NUCLEOTIDE SEQUENCE</scope>
</reference>
<evidence type="ECO:0000256" key="1">
    <source>
        <dbReference type="SAM" id="MobiDB-lite"/>
    </source>
</evidence>
<protein>
    <submittedName>
        <fullName evidence="3">Uncharacterized protein</fullName>
    </submittedName>
</protein>
<feature type="compositionally biased region" description="Basic and acidic residues" evidence="1">
    <location>
        <begin position="298"/>
        <end position="309"/>
    </location>
</feature>
<feature type="transmembrane region" description="Helical" evidence="2">
    <location>
        <begin position="178"/>
        <end position="203"/>
    </location>
</feature>
<accession>A0AA35SYI0</accession>
<feature type="region of interest" description="Disordered" evidence="1">
    <location>
        <begin position="286"/>
        <end position="420"/>
    </location>
</feature>
<keyword evidence="2" id="KW-0812">Transmembrane</keyword>
<feature type="region of interest" description="Disordered" evidence="1">
    <location>
        <begin position="253"/>
        <end position="274"/>
    </location>
</feature>
<feature type="compositionally biased region" description="Basic and acidic residues" evidence="1">
    <location>
        <begin position="253"/>
        <end position="271"/>
    </location>
</feature>
<feature type="compositionally biased region" description="Basic residues" evidence="1">
    <location>
        <begin position="392"/>
        <end position="405"/>
    </location>
</feature>
<keyword evidence="4" id="KW-1185">Reference proteome</keyword>
<feature type="compositionally biased region" description="Polar residues" evidence="1">
    <location>
        <begin position="368"/>
        <end position="380"/>
    </location>
</feature>
<feature type="transmembrane region" description="Helical" evidence="2">
    <location>
        <begin position="59"/>
        <end position="82"/>
    </location>
</feature>